<organism evidence="2 3">
    <name type="scientific">Fluviispira multicolorata</name>
    <dbReference type="NCBI Taxonomy" id="2654512"/>
    <lineage>
        <taxon>Bacteria</taxon>
        <taxon>Pseudomonadati</taxon>
        <taxon>Bdellovibrionota</taxon>
        <taxon>Oligoflexia</taxon>
        <taxon>Silvanigrellales</taxon>
        <taxon>Silvanigrellaceae</taxon>
        <taxon>Fluviispira</taxon>
    </lineage>
</organism>
<feature type="transmembrane region" description="Helical" evidence="1">
    <location>
        <begin position="53"/>
        <end position="73"/>
    </location>
</feature>
<comment type="caution">
    <text evidence="2">The sequence shown here is derived from an EMBL/GenBank/DDBJ whole genome shotgun (WGS) entry which is preliminary data.</text>
</comment>
<sequence length="379" mass="42846">MLQSQRNDPEPWYVRKKKVNTTQQTSRVQKNTPENIIEKAIHVKQGVSLVAPFFFSLLFAIASGVFFAFCFLAEVHGLKLFIYVGGGILSLIFSTFFLFYKIGAICSYLSPKNDGMNLVALGIKYFQGNVHPDEPRKGIPAPEMALYQFIQQVRAYAMEKSFLKQKQERAPDPFSSLNGADPNSLLKRRWNDVVDSLNEFEIYLANDPKGIIEKLIVKSPPQNMDVSQIFRDVAETFDTTWRRKGINIEQAIVTPLKASTNEAVLRRLLVGPWRSSVYFARRGNGVVFSAKSIEGKISARWECEGMAFPEEFFDLMRNSELSVNERIEQGMLLIAPDPNSPNTLFALISFVTWIDLATAAGCDYEIKQGTEGMVIELRL</sequence>
<accession>A0A833JEQ9</accession>
<feature type="transmembrane region" description="Helical" evidence="1">
    <location>
        <begin position="80"/>
        <end position="100"/>
    </location>
</feature>
<gene>
    <name evidence="2" type="ORF">GCL57_05115</name>
</gene>
<dbReference type="EMBL" id="WFLN01000005">
    <property type="protein sequence ID" value="KAB8032029.1"/>
    <property type="molecule type" value="Genomic_DNA"/>
</dbReference>
<evidence type="ECO:0000313" key="2">
    <source>
        <dbReference type="EMBL" id="KAB8032029.1"/>
    </source>
</evidence>
<reference evidence="2 3" key="1">
    <citation type="submission" date="2019-10" db="EMBL/GenBank/DDBJ databases">
        <title>New genus of Silvanigrellaceae.</title>
        <authorList>
            <person name="Pitt A."/>
            <person name="Hahn M.W."/>
        </authorList>
    </citation>
    <scope>NUCLEOTIDE SEQUENCE [LARGE SCALE GENOMIC DNA]</scope>
    <source>
        <strain evidence="2 3">33A1-SZDP</strain>
    </source>
</reference>
<evidence type="ECO:0000256" key="1">
    <source>
        <dbReference type="SAM" id="Phobius"/>
    </source>
</evidence>
<dbReference type="Proteomes" id="UP000442694">
    <property type="component" value="Unassembled WGS sequence"/>
</dbReference>
<dbReference type="RefSeq" id="WP_152212204.1">
    <property type="nucleotide sequence ID" value="NZ_WFLN01000005.1"/>
</dbReference>
<dbReference type="AlphaFoldDB" id="A0A833JEQ9"/>
<protein>
    <submittedName>
        <fullName evidence="2">Uncharacterized protein</fullName>
    </submittedName>
</protein>
<keyword evidence="1" id="KW-0472">Membrane</keyword>
<keyword evidence="1" id="KW-1133">Transmembrane helix</keyword>
<keyword evidence="1" id="KW-0812">Transmembrane</keyword>
<keyword evidence="3" id="KW-1185">Reference proteome</keyword>
<proteinExistence type="predicted"/>
<evidence type="ECO:0000313" key="3">
    <source>
        <dbReference type="Proteomes" id="UP000442694"/>
    </source>
</evidence>
<name>A0A833JEQ9_9BACT</name>